<accession>W4VGT5</accession>
<proteinExistence type="predicted"/>
<dbReference type="RefSeq" id="WP_035722649.1">
    <property type="nucleotide sequence ID" value="NZ_BAVS01000006.1"/>
</dbReference>
<evidence type="ECO:0000313" key="1">
    <source>
        <dbReference type="EMBL" id="GAE92620.1"/>
    </source>
</evidence>
<comment type="caution">
    <text evidence="1">The sequence shown here is derived from an EMBL/GenBank/DDBJ whole genome shotgun (WGS) entry which is preliminary data.</text>
</comment>
<reference evidence="1 2" key="1">
    <citation type="journal article" date="2014" name="Genome Announc.">
        <title>Draft Genome Sequence of the Boron-Tolerant and Moderately Halotolerant Bacterium Gracilibacillus boraciitolerans JCM 21714T.</title>
        <authorList>
            <person name="Ahmed I."/>
            <person name="Oshima K."/>
            <person name="Suda W."/>
            <person name="Kitamura K."/>
            <person name="Iida T."/>
            <person name="Ohmori Y."/>
            <person name="Fujiwara T."/>
            <person name="Hattori M."/>
            <person name="Ohkuma M."/>
        </authorList>
    </citation>
    <scope>NUCLEOTIDE SEQUENCE [LARGE SCALE GENOMIC DNA]</scope>
    <source>
        <strain evidence="1 2">JCM 21714</strain>
    </source>
</reference>
<dbReference type="OrthoDB" id="2970773at2"/>
<dbReference type="AlphaFoldDB" id="W4VGT5"/>
<evidence type="ECO:0000313" key="2">
    <source>
        <dbReference type="Proteomes" id="UP000019102"/>
    </source>
</evidence>
<name>W4VGT5_9BACI</name>
<organism evidence="1 2">
    <name type="scientific">Gracilibacillus boraciitolerans JCM 21714</name>
    <dbReference type="NCBI Taxonomy" id="1298598"/>
    <lineage>
        <taxon>Bacteria</taxon>
        <taxon>Bacillati</taxon>
        <taxon>Bacillota</taxon>
        <taxon>Bacilli</taxon>
        <taxon>Bacillales</taxon>
        <taxon>Bacillaceae</taxon>
        <taxon>Gracilibacillus</taxon>
    </lineage>
</organism>
<sequence>MVLLIESLGSSSNINVKTINRITNDQELNQAYFPTDISFLEYQLELEAASLVIFDDFLENLNKSERIIELTEIHYTDEENFVSGSITIRIFYNDSVLIN</sequence>
<dbReference type="EMBL" id="BAVS01000006">
    <property type="protein sequence ID" value="GAE92620.1"/>
    <property type="molecule type" value="Genomic_DNA"/>
</dbReference>
<dbReference type="STRING" id="1298598.JCM21714_1628"/>
<gene>
    <name evidence="1" type="ORF">JCM21714_1628</name>
</gene>
<keyword evidence="2" id="KW-1185">Reference proteome</keyword>
<dbReference type="Proteomes" id="UP000019102">
    <property type="component" value="Unassembled WGS sequence"/>
</dbReference>
<protein>
    <submittedName>
        <fullName evidence="1">Uncharacterized protein</fullName>
    </submittedName>
</protein>